<keyword evidence="16" id="KW-1185">Reference proteome</keyword>
<dbReference type="Proteomes" id="UP001059859">
    <property type="component" value="Chromosome"/>
</dbReference>
<evidence type="ECO:0000256" key="9">
    <source>
        <dbReference type="ARBA" id="ARBA00029829"/>
    </source>
</evidence>
<evidence type="ECO:0000256" key="3">
    <source>
        <dbReference type="ARBA" id="ARBA00022475"/>
    </source>
</evidence>
<sequence>MNEHSHNSGDIHELAPLYAVDALEPAERDAFEQHLADCPRCRAELAEYAEVTADLAAGTDSTPPPALRASVLSAVHGTRPLPAPRTEQPDPRTEQPDLQGEPAAVVSLDERRRRRGRRLLAAAAAAVLLPGIAVAGWTLGAQSEQRQQEQQAAQEQDRENRLLAAPDVSTHRVDVNGNPATLFVSREEDAALFVADSLPDPGEGREYQLWLLEGETPVPDTHFAGGDVSIWLGGDVARAGAVALTVEPAGGSSTPTFPLVAVAEI</sequence>
<evidence type="ECO:0000256" key="1">
    <source>
        <dbReference type="ARBA" id="ARBA00004167"/>
    </source>
</evidence>
<evidence type="ECO:0000313" key="16">
    <source>
        <dbReference type="Proteomes" id="UP001059859"/>
    </source>
</evidence>
<keyword evidence="7 12" id="KW-0472">Membrane</keyword>
<evidence type="ECO:0000259" key="13">
    <source>
        <dbReference type="Pfam" id="PF10099"/>
    </source>
</evidence>
<evidence type="ECO:0000256" key="8">
    <source>
        <dbReference type="ARBA" id="ARBA00023163"/>
    </source>
</evidence>
<dbReference type="PANTHER" id="PTHR37461:SF1">
    <property type="entry name" value="ANTI-SIGMA-K FACTOR RSKA"/>
    <property type="match status" value="1"/>
</dbReference>
<evidence type="ECO:0000256" key="4">
    <source>
        <dbReference type="ARBA" id="ARBA00022692"/>
    </source>
</evidence>
<evidence type="ECO:0000256" key="11">
    <source>
        <dbReference type="SAM" id="MobiDB-lite"/>
    </source>
</evidence>
<protein>
    <recommendedName>
        <fullName evidence="10">Regulator of SigK</fullName>
    </recommendedName>
    <alternativeName>
        <fullName evidence="9">Sigma-K anti-sigma factor RskA</fullName>
    </alternativeName>
</protein>
<keyword evidence="5 12" id="KW-1133">Transmembrane helix</keyword>
<accession>A0ABY5YUM5</accession>
<keyword evidence="6" id="KW-0805">Transcription regulation</keyword>
<feature type="transmembrane region" description="Helical" evidence="12">
    <location>
        <begin position="119"/>
        <end position="140"/>
    </location>
</feature>
<dbReference type="InterPro" id="IPR027383">
    <property type="entry name" value="Znf_put"/>
</dbReference>
<evidence type="ECO:0000256" key="10">
    <source>
        <dbReference type="ARBA" id="ARBA00030803"/>
    </source>
</evidence>
<comment type="subcellular location">
    <subcellularLocation>
        <location evidence="2">Cell membrane</location>
    </subcellularLocation>
    <subcellularLocation>
        <location evidence="1">Membrane</location>
        <topology evidence="1">Single-pass membrane protein</topology>
    </subcellularLocation>
</comment>
<keyword evidence="3" id="KW-1003">Cell membrane</keyword>
<keyword evidence="8" id="KW-0804">Transcription</keyword>
<feature type="region of interest" description="Disordered" evidence="11">
    <location>
        <begin position="75"/>
        <end position="109"/>
    </location>
</feature>
<keyword evidence="4 12" id="KW-0812">Transmembrane</keyword>
<organism evidence="15 16">
    <name type="scientific">Arthrobacter zhaoxinii</name>
    <dbReference type="NCBI Taxonomy" id="2964616"/>
    <lineage>
        <taxon>Bacteria</taxon>
        <taxon>Bacillati</taxon>
        <taxon>Actinomycetota</taxon>
        <taxon>Actinomycetes</taxon>
        <taxon>Micrococcales</taxon>
        <taxon>Micrococcaceae</taxon>
        <taxon>Arthrobacter</taxon>
    </lineage>
</organism>
<dbReference type="Pfam" id="PF13490">
    <property type="entry name" value="zf-HC2"/>
    <property type="match status" value="1"/>
</dbReference>
<name>A0ABY5YUM5_9MICC</name>
<evidence type="ECO:0000256" key="5">
    <source>
        <dbReference type="ARBA" id="ARBA00022989"/>
    </source>
</evidence>
<dbReference type="PANTHER" id="PTHR37461">
    <property type="entry name" value="ANTI-SIGMA-K FACTOR RSKA"/>
    <property type="match status" value="1"/>
</dbReference>
<reference evidence="15" key="1">
    <citation type="submission" date="2022-09" db="EMBL/GenBank/DDBJ databases">
        <title>Novel species in genus Arthrobacter.</title>
        <authorList>
            <person name="Liu Y."/>
        </authorList>
    </citation>
    <scope>NUCLEOTIDE SEQUENCE</scope>
    <source>
        <strain evidence="15">Zg-Y815</strain>
    </source>
</reference>
<dbReference type="EMBL" id="CP104275">
    <property type="protein sequence ID" value="UWX97783.1"/>
    <property type="molecule type" value="Genomic_DNA"/>
</dbReference>
<evidence type="ECO:0000313" key="15">
    <source>
        <dbReference type="EMBL" id="UWX97783.1"/>
    </source>
</evidence>
<evidence type="ECO:0000256" key="6">
    <source>
        <dbReference type="ARBA" id="ARBA00023015"/>
    </source>
</evidence>
<dbReference type="InterPro" id="IPR041916">
    <property type="entry name" value="Anti_sigma_zinc_sf"/>
</dbReference>
<dbReference type="Pfam" id="PF10099">
    <property type="entry name" value="RskA_C"/>
    <property type="match status" value="1"/>
</dbReference>
<feature type="domain" description="Anti-sigma K factor RskA C-terminal" evidence="13">
    <location>
        <begin position="120"/>
        <end position="258"/>
    </location>
</feature>
<proteinExistence type="predicted"/>
<gene>
    <name evidence="15" type="ORF">N2K95_03610</name>
</gene>
<evidence type="ECO:0000256" key="2">
    <source>
        <dbReference type="ARBA" id="ARBA00004236"/>
    </source>
</evidence>
<dbReference type="InterPro" id="IPR051474">
    <property type="entry name" value="Anti-sigma-K/W_factor"/>
</dbReference>
<evidence type="ECO:0000256" key="7">
    <source>
        <dbReference type="ARBA" id="ARBA00023136"/>
    </source>
</evidence>
<dbReference type="RefSeq" id="WP_260652957.1">
    <property type="nucleotide sequence ID" value="NZ_CP104275.1"/>
</dbReference>
<feature type="domain" description="Putative zinc-finger" evidence="14">
    <location>
        <begin position="10"/>
        <end position="42"/>
    </location>
</feature>
<evidence type="ECO:0000256" key="12">
    <source>
        <dbReference type="SAM" id="Phobius"/>
    </source>
</evidence>
<dbReference type="Gene3D" id="1.10.10.1320">
    <property type="entry name" value="Anti-sigma factor, zinc-finger domain"/>
    <property type="match status" value="1"/>
</dbReference>
<dbReference type="InterPro" id="IPR018764">
    <property type="entry name" value="RskA_C"/>
</dbReference>
<evidence type="ECO:0000259" key="14">
    <source>
        <dbReference type="Pfam" id="PF13490"/>
    </source>
</evidence>